<dbReference type="Proteomes" id="UP000019149">
    <property type="component" value="Unassembled WGS sequence"/>
</dbReference>
<name>W6UJE6_ECHGR</name>
<organism evidence="2 3">
    <name type="scientific">Echinococcus granulosus</name>
    <name type="common">Hydatid tapeworm</name>
    <dbReference type="NCBI Taxonomy" id="6210"/>
    <lineage>
        <taxon>Eukaryota</taxon>
        <taxon>Metazoa</taxon>
        <taxon>Spiralia</taxon>
        <taxon>Lophotrochozoa</taxon>
        <taxon>Platyhelminthes</taxon>
        <taxon>Cestoda</taxon>
        <taxon>Eucestoda</taxon>
        <taxon>Cyclophyllidea</taxon>
        <taxon>Taeniidae</taxon>
        <taxon>Echinococcus</taxon>
        <taxon>Echinococcus granulosus group</taxon>
    </lineage>
</organism>
<dbReference type="GeneID" id="36339726"/>
<sequence>MTLVVCPPLVCSAEKISTTVAHPPPGSPIVASSPCCHLCSVYRQLPKRGKVNHTQGCSTLYLCCYLLSVVAYFMLCTEQNRQRASPRHPLLLYSVNKPFYAPFPTTVFAVVTKERTPTASTSLPSHFCIPFMAHLRQWRWFIVSLIFFYGLGLFVSPARATSIGVALRVFDSSNGSRILGRSQRSTEDFERLLKTDVGFLCLLDGAPEMVEQKFFVGIHKNGTLEVTKGAKRERSSLVL</sequence>
<evidence type="ECO:0000256" key="1">
    <source>
        <dbReference type="SAM" id="Phobius"/>
    </source>
</evidence>
<dbReference type="AlphaFoldDB" id="W6UJE6"/>
<feature type="transmembrane region" description="Helical" evidence="1">
    <location>
        <begin position="140"/>
        <end position="158"/>
    </location>
</feature>
<dbReference type="KEGG" id="egl:EGR_04011"/>
<reference evidence="2 3" key="1">
    <citation type="journal article" date="2013" name="Nat. Genet.">
        <title>The genome of the hydatid tapeworm Echinococcus granulosus.</title>
        <authorList>
            <person name="Zheng H."/>
            <person name="Zhang W."/>
            <person name="Zhang L."/>
            <person name="Zhang Z."/>
            <person name="Li J."/>
            <person name="Lu G."/>
            <person name="Zhu Y."/>
            <person name="Wang Y."/>
            <person name="Huang Y."/>
            <person name="Liu J."/>
            <person name="Kang H."/>
            <person name="Chen J."/>
            <person name="Wang L."/>
            <person name="Chen A."/>
            <person name="Yu S."/>
            <person name="Gao Z."/>
            <person name="Jin L."/>
            <person name="Gu W."/>
            <person name="Wang Z."/>
            <person name="Zhao L."/>
            <person name="Shi B."/>
            <person name="Wen H."/>
            <person name="Lin R."/>
            <person name="Jones M.K."/>
            <person name="Brejova B."/>
            <person name="Vinar T."/>
            <person name="Zhao G."/>
            <person name="McManus D.P."/>
            <person name="Chen Z."/>
            <person name="Zhou Y."/>
            <person name="Wang S."/>
        </authorList>
    </citation>
    <scope>NUCLEOTIDE SEQUENCE [LARGE SCALE GENOMIC DNA]</scope>
</reference>
<protein>
    <submittedName>
        <fullName evidence="2">Uncharacterized protein</fullName>
    </submittedName>
</protein>
<accession>W6UJE6</accession>
<gene>
    <name evidence="2" type="ORF">EGR_04011</name>
</gene>
<dbReference type="CTD" id="36339726"/>
<keyword evidence="1" id="KW-1133">Transmembrane helix</keyword>
<evidence type="ECO:0000313" key="2">
    <source>
        <dbReference type="EMBL" id="EUB61163.1"/>
    </source>
</evidence>
<dbReference type="RefSeq" id="XP_024352359.1">
    <property type="nucleotide sequence ID" value="XM_024493260.1"/>
</dbReference>
<proteinExistence type="predicted"/>
<evidence type="ECO:0000313" key="3">
    <source>
        <dbReference type="Proteomes" id="UP000019149"/>
    </source>
</evidence>
<dbReference type="EMBL" id="APAU02000023">
    <property type="protein sequence ID" value="EUB61163.1"/>
    <property type="molecule type" value="Genomic_DNA"/>
</dbReference>
<comment type="caution">
    <text evidence="2">The sequence shown here is derived from an EMBL/GenBank/DDBJ whole genome shotgun (WGS) entry which is preliminary data.</text>
</comment>
<feature type="transmembrane region" description="Helical" evidence="1">
    <location>
        <begin position="59"/>
        <end position="77"/>
    </location>
</feature>
<keyword evidence="3" id="KW-1185">Reference proteome</keyword>
<keyword evidence="1" id="KW-0812">Transmembrane</keyword>
<keyword evidence="1" id="KW-0472">Membrane</keyword>